<name>A0A8R2D421_ACYPI</name>
<evidence type="ECO:0000313" key="1">
    <source>
        <dbReference type="EnsemblMetazoa" id="XP_016660349.1"/>
    </source>
</evidence>
<sequence length="250" mass="29461">MNNKSYSILIKDIVNNSEDDGTVPEKFFCLVCNVHMNRIYRFRPLLYHYIHQQHKSFSSDEIEEWWSLMDQLQTLRINLYQVKDHSSEILLKLNPYLILDTDPTLDNLNYLNTLSGSPYPLETVPENYFCPSCNVHMNIIKISQPLDTHQQHNVFSSDGIKEQWYLIDRLQTFCTNLYQTMDHSSERLLKSSPYPILNTDPTLDNLNYSNASSRPLTLLGIKKKDYITQSITYEIEQNDRRNDIFQHNSN</sequence>
<dbReference type="Proteomes" id="UP000007819">
    <property type="component" value="Chromosome X"/>
</dbReference>
<dbReference type="RefSeq" id="XP_016660349.1">
    <property type="nucleotide sequence ID" value="XM_016804860.2"/>
</dbReference>
<dbReference type="KEGG" id="api:100574067"/>
<reference evidence="2" key="1">
    <citation type="submission" date="2010-06" db="EMBL/GenBank/DDBJ databases">
        <authorList>
            <person name="Jiang H."/>
            <person name="Abraham K."/>
            <person name="Ali S."/>
            <person name="Alsbrooks S.L."/>
            <person name="Anim B.N."/>
            <person name="Anosike U.S."/>
            <person name="Attaway T."/>
            <person name="Bandaranaike D.P."/>
            <person name="Battles P.K."/>
            <person name="Bell S.N."/>
            <person name="Bell A.V."/>
            <person name="Beltran B."/>
            <person name="Bickham C."/>
            <person name="Bustamante Y."/>
            <person name="Caleb T."/>
            <person name="Canada A."/>
            <person name="Cardenas V."/>
            <person name="Carter K."/>
            <person name="Chacko J."/>
            <person name="Chandrabose M.N."/>
            <person name="Chavez D."/>
            <person name="Chavez A."/>
            <person name="Chen L."/>
            <person name="Chu H.-S."/>
            <person name="Claassen K.J."/>
            <person name="Cockrell R."/>
            <person name="Collins M."/>
            <person name="Cooper J.A."/>
            <person name="Cree A."/>
            <person name="Curry S.M."/>
            <person name="Da Y."/>
            <person name="Dao M.D."/>
            <person name="Das B."/>
            <person name="Davila M.-L."/>
            <person name="Davy-Carroll L."/>
            <person name="Denson S."/>
            <person name="Dinh H."/>
            <person name="Ebong V.E."/>
            <person name="Edwards J.R."/>
            <person name="Egan A."/>
            <person name="El-Daye J."/>
            <person name="Escobedo L."/>
            <person name="Fernandez S."/>
            <person name="Fernando P.R."/>
            <person name="Flagg N."/>
            <person name="Forbes L.D."/>
            <person name="Fowler R.G."/>
            <person name="Fu Q."/>
            <person name="Gabisi R.A."/>
            <person name="Ganer J."/>
            <person name="Garbino Pronczuk A."/>
            <person name="Garcia R.M."/>
            <person name="Garner T."/>
            <person name="Garrett T.E."/>
            <person name="Gonzalez D.A."/>
            <person name="Hamid H."/>
            <person name="Hawkins E.S."/>
            <person name="Hirani K."/>
            <person name="Hogues M.E."/>
            <person name="Hollins B."/>
            <person name="Hsiao C.-H."/>
            <person name="Jabil R."/>
            <person name="James M.L."/>
            <person name="Jhangiani S.N."/>
            <person name="Johnson B."/>
            <person name="Johnson Q."/>
            <person name="Joshi V."/>
            <person name="Kalu J.B."/>
            <person name="Kam C."/>
            <person name="Kashfia A."/>
            <person name="Keebler J."/>
            <person name="Kisamo H."/>
            <person name="Kovar C.L."/>
            <person name="Lago L.A."/>
            <person name="Lai C.-Y."/>
            <person name="Laidlaw J."/>
            <person name="Lara F."/>
            <person name="Le T.-K."/>
            <person name="Lee S.L."/>
            <person name="Legall F.H."/>
            <person name="Lemon S.J."/>
            <person name="Lewis L.R."/>
            <person name="Li B."/>
            <person name="Liu Y."/>
            <person name="Liu Y.-S."/>
            <person name="Lopez J."/>
            <person name="Lozado R.J."/>
            <person name="Lu J."/>
            <person name="Madu R.C."/>
            <person name="Maheshwari M."/>
            <person name="Maheshwari R."/>
            <person name="Malloy K."/>
            <person name="Martinez E."/>
            <person name="Mathew T."/>
            <person name="Mercado I.C."/>
            <person name="Mercado C."/>
            <person name="Meyer B."/>
            <person name="Montgomery K."/>
            <person name="Morgan M.B."/>
            <person name="Munidasa M."/>
            <person name="Nazareth L.V."/>
            <person name="Nelson J."/>
            <person name="Ng B.M."/>
            <person name="Nguyen N.B."/>
            <person name="Nguyen P.Q."/>
            <person name="Nguyen T."/>
            <person name="Obregon M."/>
            <person name="Okwuonu G.O."/>
            <person name="Onwere C.G."/>
            <person name="Orozco G."/>
            <person name="Parra A."/>
            <person name="Patel S."/>
            <person name="Patil S."/>
            <person name="Perez A."/>
            <person name="Perez Y."/>
            <person name="Pham C."/>
            <person name="Primus E.L."/>
            <person name="Pu L.-L."/>
            <person name="Puazo M."/>
            <person name="Qin X."/>
            <person name="Quiroz J.B."/>
            <person name="Reese J."/>
            <person name="Richards S."/>
            <person name="Rives C.M."/>
            <person name="Robberts R."/>
            <person name="Ruiz S.J."/>
            <person name="Ruiz M.J."/>
            <person name="Santibanez J."/>
            <person name="Schneider B.W."/>
            <person name="Sisson I."/>
            <person name="Smith M."/>
            <person name="Sodergren E."/>
            <person name="Song X.-Z."/>
            <person name="Song B.B."/>
            <person name="Summersgill H."/>
            <person name="Thelus R."/>
            <person name="Thornton R.D."/>
            <person name="Trejos Z.Y."/>
            <person name="Usmani K."/>
            <person name="Vattathil S."/>
            <person name="Villasana D."/>
            <person name="Walker D.L."/>
            <person name="Wang S."/>
            <person name="Wang K."/>
            <person name="White C.S."/>
            <person name="Williams A.C."/>
            <person name="Williamson J."/>
            <person name="Wilson K."/>
            <person name="Woghiren I.O."/>
            <person name="Woodworth J.R."/>
            <person name="Worley K.C."/>
            <person name="Wright R.A."/>
            <person name="Wu W."/>
            <person name="Young L."/>
            <person name="Zhang L."/>
            <person name="Zhang J."/>
            <person name="Zhu Y."/>
            <person name="Muzny D.M."/>
            <person name="Weinstock G."/>
            <person name="Gibbs R.A."/>
        </authorList>
    </citation>
    <scope>NUCLEOTIDE SEQUENCE [LARGE SCALE GENOMIC DNA]</scope>
    <source>
        <strain evidence="2">LSR1</strain>
    </source>
</reference>
<accession>A0A8R2D421</accession>
<proteinExistence type="predicted"/>
<dbReference type="EnsemblMetazoa" id="XM_016804860.2">
    <property type="protein sequence ID" value="XP_016660349.1"/>
    <property type="gene ID" value="LOC100574067"/>
</dbReference>
<reference evidence="1" key="2">
    <citation type="submission" date="2022-06" db="UniProtKB">
        <authorList>
            <consortium name="EnsemblMetazoa"/>
        </authorList>
    </citation>
    <scope>IDENTIFICATION</scope>
</reference>
<protein>
    <submittedName>
        <fullName evidence="1">Uncharacterized protein</fullName>
    </submittedName>
</protein>
<organism evidence="1 2">
    <name type="scientific">Acyrthosiphon pisum</name>
    <name type="common">Pea aphid</name>
    <dbReference type="NCBI Taxonomy" id="7029"/>
    <lineage>
        <taxon>Eukaryota</taxon>
        <taxon>Metazoa</taxon>
        <taxon>Ecdysozoa</taxon>
        <taxon>Arthropoda</taxon>
        <taxon>Hexapoda</taxon>
        <taxon>Insecta</taxon>
        <taxon>Pterygota</taxon>
        <taxon>Neoptera</taxon>
        <taxon>Paraneoptera</taxon>
        <taxon>Hemiptera</taxon>
        <taxon>Sternorrhyncha</taxon>
        <taxon>Aphidomorpha</taxon>
        <taxon>Aphidoidea</taxon>
        <taxon>Aphididae</taxon>
        <taxon>Macrosiphini</taxon>
        <taxon>Acyrthosiphon</taxon>
    </lineage>
</organism>
<keyword evidence="2" id="KW-1185">Reference proteome</keyword>
<evidence type="ECO:0000313" key="2">
    <source>
        <dbReference type="Proteomes" id="UP000007819"/>
    </source>
</evidence>
<dbReference type="AlphaFoldDB" id="A0A8R2D421"/>
<dbReference type="GeneID" id="100574067"/>